<dbReference type="OMA" id="RMWMDVD"/>
<dbReference type="Proteomes" id="UP000002428">
    <property type="component" value="Chromosome E"/>
</dbReference>
<dbReference type="FunCoup" id="Q6FVL5">
    <property type="interactions" value="345"/>
</dbReference>
<organism evidence="8 9">
    <name type="scientific">Candida glabrata (strain ATCC 2001 / BCRC 20586 / JCM 3761 / NBRC 0622 / NRRL Y-65 / CBS 138)</name>
    <name type="common">Yeast</name>
    <name type="synonym">Nakaseomyces glabratus</name>
    <dbReference type="NCBI Taxonomy" id="284593"/>
    <lineage>
        <taxon>Eukaryota</taxon>
        <taxon>Fungi</taxon>
        <taxon>Dikarya</taxon>
        <taxon>Ascomycota</taxon>
        <taxon>Saccharomycotina</taxon>
        <taxon>Saccharomycetes</taxon>
        <taxon>Saccharomycetales</taxon>
        <taxon>Saccharomycetaceae</taxon>
        <taxon>Nakaseomyces</taxon>
    </lineage>
</organism>
<dbReference type="GO" id="GO:0000131">
    <property type="term" value="C:incipient cellular bud site"/>
    <property type="evidence" value="ECO:0007669"/>
    <property type="project" value="EnsemblFungi"/>
</dbReference>
<dbReference type="STRING" id="284593.Q6FVL5"/>
<dbReference type="GO" id="GO:0005935">
    <property type="term" value="C:cellular bud neck"/>
    <property type="evidence" value="ECO:0007669"/>
    <property type="project" value="EnsemblFungi"/>
</dbReference>
<evidence type="ECO:0000256" key="4">
    <source>
        <dbReference type="RuleBase" id="RU365069"/>
    </source>
</evidence>
<dbReference type="InterPro" id="IPR029175">
    <property type="entry name" value="EXOC2/Sec5"/>
</dbReference>
<feature type="coiled-coil region" evidence="5">
    <location>
        <begin position="181"/>
        <end position="208"/>
    </location>
</feature>
<keyword evidence="4" id="KW-0653">Protein transport</keyword>
<dbReference type="GO" id="GO:0000145">
    <property type="term" value="C:exocyst"/>
    <property type="evidence" value="ECO:0007669"/>
    <property type="project" value="UniProtKB-UniRule"/>
</dbReference>
<dbReference type="PANTHER" id="PTHR13043">
    <property type="entry name" value="EXOCYST COMPLEX COMPONENT SEC5"/>
    <property type="match status" value="1"/>
</dbReference>
<dbReference type="CGD" id="CAL0129084">
    <property type="gene designation" value="CAGL0E00957g"/>
</dbReference>
<dbReference type="KEGG" id="cgr:2887359"/>
<keyword evidence="3 4" id="KW-0268">Exocytosis</keyword>
<feature type="domain" description="Exocyst complex component EXOC2/Sec5 N-terminal" evidence="6">
    <location>
        <begin position="84"/>
        <end position="980"/>
    </location>
</feature>
<keyword evidence="9" id="KW-1185">Reference proteome</keyword>
<dbReference type="VEuPathDB" id="FungiDB:CAGL0E00957g"/>
<comment type="similarity">
    <text evidence="1 4">Belongs to the SEC5 family.</text>
</comment>
<dbReference type="PANTHER" id="PTHR13043:SF1">
    <property type="entry name" value="EXOCYST COMPLEX COMPONENT 2"/>
    <property type="match status" value="1"/>
</dbReference>
<dbReference type="EMBL" id="CR380951">
    <property type="protein sequence ID" value="CAG58648.1"/>
    <property type="molecule type" value="Genomic_DNA"/>
</dbReference>
<keyword evidence="2 4" id="KW-0813">Transport</keyword>
<evidence type="ECO:0000256" key="5">
    <source>
        <dbReference type="SAM" id="Coils"/>
    </source>
</evidence>
<comment type="function">
    <text evidence="4">Component of the exocyst complex involved in the docking of exocytic vesicles with fusion sites on the plasma membrane.</text>
</comment>
<dbReference type="InterPro" id="IPR039481">
    <property type="entry name" value="EXOC2/Sec5_N_dom"/>
</dbReference>
<dbReference type="HOGENOM" id="CLU_339546_0_0_1"/>
<evidence type="ECO:0000256" key="3">
    <source>
        <dbReference type="ARBA" id="ARBA00022483"/>
    </source>
</evidence>
<evidence type="ECO:0000259" key="6">
    <source>
        <dbReference type="Pfam" id="PF15469"/>
    </source>
</evidence>
<dbReference type="InParanoid" id="Q6FVL5"/>
<dbReference type="Pfam" id="PF15469">
    <property type="entry name" value="Sec5"/>
    <property type="match status" value="1"/>
</dbReference>
<dbReference type="eggNOG" id="KOG2347">
    <property type="taxonomic scope" value="Eukaryota"/>
</dbReference>
<keyword evidence="5" id="KW-0175">Coiled coil</keyword>
<dbReference type="AlphaFoldDB" id="Q6FVL5"/>
<evidence type="ECO:0000313" key="9">
    <source>
        <dbReference type="Proteomes" id="UP000002428"/>
    </source>
</evidence>
<sequence>MAFQVDEHKLLEMYNLNELNPADSVDNDWQRVSTIQYDLGAWQDSGKMLEERPYALLSDLIAQQKGASQGSRGLQGGIDASTVNDPLDGQLVLEKMRQLRMNPEQAPQYLVNSKNFDAIQFLRGMHNRDSFDELSQYLDRLDRELQTQAGDLQHLVQTNFTKYVKIKSRLDQIYSNFSEGGEQENQNIMKVEKLKEELDETIRFTTQKLNPVINYEKKINNFKLTKRFIEENKFFINLPKQLKSHLIQNNYNKLITDYLKGKEQYDKLVQYFENKVVAEFHDNEEESNINKTPKVIEVIWSACQSIVEIYKSQLWRLITTPSVIGNANKIAGKQSSEIDISIETPEMFLPNISRLLDLNIDENPIIKWIESRIDYLETKLRDTAQNMILKITNAQQNIIRNQVSHAAETERDTDAVELEHYTNIDKLFSHGAFMKKGESGDSNNNSNTMISSAPTFGDGTIISQGLTDSIIVIEMWLLILKYAQQLNELSARFIQLWEHTEKFLDGSYQTILINEKRKENILLVGDFNACEKYQKQIHLSDDEVKGIRLKGESFVKMIADRIFILFQSSQSSLSQFTSEDVSMDDMTWEKEIGLPSNYGFIPPNANGLSCLRYLPLIIEPILRFSSDLAQLKITPKSIEIPKKLASIIIGRSVSAISSTKLRDIANFHKLENWEKYEFVNARKDDLNDSNYEYAITQFPTIIKSFQELSIKTIRDIVFSFEKLPTIGGVSIIEYPSKKVLTGIEIQQIISMEAVLESILKNAAKDKDNPRNPHTILTLTNLQCIRESTFPDILQFFDDCFEWNLKTKNLELFNLLAKMEQSIFGNYLSDLKISLRDTLESKFNEIDWATYTSTSFRAGDYIIESLMVLVSVHSECSRDGPQLIDRILRESHIFIARYLFESFKPFIGNISADGLLQVTVDIQFFQRVLGRLLDKDTESTLGATLQNCFQNNAERLKMCIKETEPIVNANLKRTSIQFSAFK</sequence>
<dbReference type="GO" id="GO:0006893">
    <property type="term" value="P:Golgi to plasma membrane transport"/>
    <property type="evidence" value="ECO:0007669"/>
    <property type="project" value="UniProtKB-UniRule"/>
</dbReference>
<evidence type="ECO:0000256" key="1">
    <source>
        <dbReference type="ARBA" id="ARBA00010578"/>
    </source>
</evidence>
<evidence type="ECO:0000256" key="2">
    <source>
        <dbReference type="ARBA" id="ARBA00022448"/>
    </source>
</evidence>
<evidence type="ECO:0000313" key="8">
    <source>
        <dbReference type="EMBL" id="CAG58648.1"/>
    </source>
</evidence>
<dbReference type="GO" id="GO:0005934">
    <property type="term" value="C:cellular bud tip"/>
    <property type="evidence" value="ECO:0007669"/>
    <property type="project" value="EnsemblFungi"/>
</dbReference>
<dbReference type="GO" id="GO:0001927">
    <property type="term" value="P:exocyst assembly"/>
    <property type="evidence" value="ECO:0007669"/>
    <property type="project" value="EnsemblFungi"/>
</dbReference>
<comment type="subunit">
    <text evidence="4">Component of the exocyst complex.</text>
</comment>
<gene>
    <name evidence="7 8" type="ordered locus">CAGL0E00957g</name>
</gene>
<name>Q6FVL5_CANGA</name>
<accession>Q6FVL5</accession>
<evidence type="ECO:0000313" key="7">
    <source>
        <dbReference type="CGD" id="CAL0129084"/>
    </source>
</evidence>
<dbReference type="GO" id="GO:0048309">
    <property type="term" value="P:endoplasmic reticulum inheritance"/>
    <property type="evidence" value="ECO:0007669"/>
    <property type="project" value="EnsemblFungi"/>
</dbReference>
<protein>
    <recommendedName>
        <fullName evidence="4">Exocyst complex component SEC5</fullName>
    </recommendedName>
</protein>
<proteinExistence type="inferred from homology"/>
<dbReference type="GO" id="GO:0015031">
    <property type="term" value="P:protein transport"/>
    <property type="evidence" value="ECO:0007669"/>
    <property type="project" value="UniProtKB-KW"/>
</dbReference>
<reference evidence="8 9" key="1">
    <citation type="journal article" date="2004" name="Nature">
        <title>Genome evolution in yeasts.</title>
        <authorList>
            <consortium name="Genolevures"/>
            <person name="Dujon B."/>
            <person name="Sherman D."/>
            <person name="Fischer G."/>
            <person name="Durrens P."/>
            <person name="Casaregola S."/>
            <person name="Lafontaine I."/>
            <person name="de Montigny J."/>
            <person name="Marck C."/>
            <person name="Neuveglise C."/>
            <person name="Talla E."/>
            <person name="Goffard N."/>
            <person name="Frangeul L."/>
            <person name="Aigle M."/>
            <person name="Anthouard V."/>
            <person name="Babour A."/>
            <person name="Barbe V."/>
            <person name="Barnay S."/>
            <person name="Blanchin S."/>
            <person name="Beckerich J.M."/>
            <person name="Beyne E."/>
            <person name="Bleykasten C."/>
            <person name="Boisrame A."/>
            <person name="Boyer J."/>
            <person name="Cattolico L."/>
            <person name="Confanioleri F."/>
            <person name="de Daruvar A."/>
            <person name="Despons L."/>
            <person name="Fabre E."/>
            <person name="Fairhead C."/>
            <person name="Ferry-Dumazet H."/>
            <person name="Groppi A."/>
            <person name="Hantraye F."/>
            <person name="Hennequin C."/>
            <person name="Jauniaux N."/>
            <person name="Joyet P."/>
            <person name="Kachouri R."/>
            <person name="Kerrest A."/>
            <person name="Koszul R."/>
            <person name="Lemaire M."/>
            <person name="Lesur I."/>
            <person name="Ma L."/>
            <person name="Muller H."/>
            <person name="Nicaud J.M."/>
            <person name="Nikolski M."/>
            <person name="Oztas S."/>
            <person name="Ozier-Kalogeropoulos O."/>
            <person name="Pellenz S."/>
            <person name="Potier S."/>
            <person name="Richard G.F."/>
            <person name="Straub M.L."/>
            <person name="Suleau A."/>
            <person name="Swennene D."/>
            <person name="Tekaia F."/>
            <person name="Wesolowski-Louvel M."/>
            <person name="Westhof E."/>
            <person name="Wirth B."/>
            <person name="Zeniou-Meyer M."/>
            <person name="Zivanovic I."/>
            <person name="Bolotin-Fukuhara M."/>
            <person name="Thierry A."/>
            <person name="Bouchier C."/>
            <person name="Caudron B."/>
            <person name="Scarpelli C."/>
            <person name="Gaillardin C."/>
            <person name="Weissenbach J."/>
            <person name="Wincker P."/>
            <person name="Souciet J.L."/>
        </authorList>
    </citation>
    <scope>NUCLEOTIDE SEQUENCE [LARGE SCALE GENOMIC DNA]</scope>
    <source>
        <strain evidence="9">ATCC 2001 / BCRC 20586 / JCM 3761 / NBRC 0622 / NRRL Y-65 / CBS 138</strain>
    </source>
</reference>